<reference evidence="2" key="1">
    <citation type="journal article" date="2016" name="Ticks Tick Borne Dis.">
        <title>De novo assembly and annotation of the salivary gland transcriptome of Rhipicephalus appendiculatus male and female ticks during blood feeding.</title>
        <authorList>
            <person name="de Castro M.H."/>
            <person name="de Klerk D."/>
            <person name="Pienaar R."/>
            <person name="Latif A.A."/>
            <person name="Rees D.J."/>
            <person name="Mans B.J."/>
        </authorList>
    </citation>
    <scope>NUCLEOTIDE SEQUENCE</scope>
    <source>
        <tissue evidence="2">Salivary glands</tissue>
    </source>
</reference>
<accession>A0A131YGA9</accession>
<organism evidence="2">
    <name type="scientific">Rhipicephalus appendiculatus</name>
    <name type="common">Brown ear tick</name>
    <dbReference type="NCBI Taxonomy" id="34631"/>
    <lineage>
        <taxon>Eukaryota</taxon>
        <taxon>Metazoa</taxon>
        <taxon>Ecdysozoa</taxon>
        <taxon>Arthropoda</taxon>
        <taxon>Chelicerata</taxon>
        <taxon>Arachnida</taxon>
        <taxon>Acari</taxon>
        <taxon>Parasitiformes</taxon>
        <taxon>Ixodida</taxon>
        <taxon>Ixodoidea</taxon>
        <taxon>Ixodidae</taxon>
        <taxon>Rhipicephalinae</taxon>
        <taxon>Rhipicephalus</taxon>
        <taxon>Rhipicephalus</taxon>
    </lineage>
</organism>
<evidence type="ECO:0000259" key="1">
    <source>
        <dbReference type="Pfam" id="PF16414"/>
    </source>
</evidence>
<protein>
    <submittedName>
        <fullName evidence="2">Niemann-Pick C1 protein</fullName>
    </submittedName>
</protein>
<dbReference type="InterPro" id="IPR032190">
    <property type="entry name" value="NPC1_N"/>
</dbReference>
<feature type="domain" description="Niemann-Pick C1 N-terminal" evidence="1">
    <location>
        <begin position="18"/>
        <end position="104"/>
    </location>
</feature>
<dbReference type="AlphaFoldDB" id="A0A131YGA9"/>
<dbReference type="EMBL" id="GEDV01010560">
    <property type="protein sequence ID" value="JAP77997.1"/>
    <property type="molecule type" value="Transcribed_RNA"/>
</dbReference>
<proteinExistence type="predicted"/>
<evidence type="ECO:0000313" key="2">
    <source>
        <dbReference type="EMBL" id="JAP77997.1"/>
    </source>
</evidence>
<sequence length="107" mass="12050">MAVFRNKIEGKCRPSAIETIYVVERSFAEHVYDACKDVRTRLLGIKLMTLMCGKYSARKCTAQRFFDFVGAVKAEGGHSPLKIRHVLAETSIMVNGQKLEPFKANIL</sequence>
<name>A0A131YGA9_RHIAP</name>
<dbReference type="Pfam" id="PF16414">
    <property type="entry name" value="NPC1_N"/>
    <property type="match status" value="1"/>
</dbReference>